<dbReference type="InterPro" id="IPR036197">
    <property type="entry name" value="NarG-like_sf"/>
</dbReference>
<keyword evidence="1" id="KW-0472">Membrane</keyword>
<dbReference type="AlphaFoldDB" id="A0A1T2L4G4"/>
<accession>A0A1T2L4G4</accession>
<evidence type="ECO:0000256" key="1">
    <source>
        <dbReference type="SAM" id="Phobius"/>
    </source>
</evidence>
<feature type="transmembrane region" description="Helical" evidence="1">
    <location>
        <begin position="77"/>
        <end position="98"/>
    </location>
</feature>
<feature type="transmembrane region" description="Helical" evidence="1">
    <location>
        <begin position="149"/>
        <end position="169"/>
    </location>
</feature>
<sequence>MMSEIALLEWVRGPGFQIATIILVVGVIIRIFEILMLGRKSNLAEAKGSEFASGMRTIVTRSVPTAESFKRSSLTIVAGYVFHFGLFVTIFLYAPHILLIKGVTGLAWPALPTPVVDIVAVVSIIALLVVLVHRFNNKVLRYLTTSGDLFAWFVTIAPLVTGYIAFHRIGMSGPALLAVHILSVELLMVVLPFTKLAHAFTIFMARWYNGAISGYRGVQS</sequence>
<feature type="transmembrane region" description="Helical" evidence="1">
    <location>
        <begin position="16"/>
        <end position="37"/>
    </location>
</feature>
<reference evidence="2 3" key="1">
    <citation type="submission" date="2016-11" db="EMBL/GenBank/DDBJ databases">
        <title>Mixed transmission modes and dynamic genome evolution in an obligate animal-bacterial symbiosis.</title>
        <authorList>
            <person name="Russell S.L."/>
            <person name="Corbett-Detig R.B."/>
            <person name="Cavanaugh C.M."/>
        </authorList>
    </citation>
    <scope>NUCLEOTIDE SEQUENCE [LARGE SCALE GENOMIC DNA]</scope>
    <source>
        <strain evidence="2">Sp-SM6</strain>
    </source>
</reference>
<comment type="caution">
    <text evidence="2">The sequence shown here is derived from an EMBL/GenBank/DDBJ whole genome shotgun (WGS) entry which is preliminary data.</text>
</comment>
<evidence type="ECO:0008006" key="4">
    <source>
        <dbReference type="Google" id="ProtNLM"/>
    </source>
</evidence>
<dbReference type="Gene3D" id="1.20.950.20">
    <property type="entry name" value="Transmembrane di-heme cytochromes, Chain C"/>
    <property type="match status" value="1"/>
</dbReference>
<dbReference type="Proteomes" id="UP000190198">
    <property type="component" value="Unassembled WGS sequence"/>
</dbReference>
<dbReference type="OrthoDB" id="7872966at2"/>
<organism evidence="2 3">
    <name type="scientific">Solemya elarraichensis gill symbiont</name>
    <dbReference type="NCBI Taxonomy" id="1918949"/>
    <lineage>
        <taxon>Bacteria</taxon>
        <taxon>Pseudomonadati</taxon>
        <taxon>Pseudomonadota</taxon>
        <taxon>Gammaproteobacteria</taxon>
        <taxon>sulfur-oxidizing symbionts</taxon>
    </lineage>
</organism>
<proteinExistence type="predicted"/>
<protein>
    <recommendedName>
        <fullName evidence="4">Nitrate reductase</fullName>
    </recommendedName>
</protein>
<keyword evidence="1" id="KW-0812">Transmembrane</keyword>
<keyword evidence="3" id="KW-1185">Reference proteome</keyword>
<name>A0A1T2L4G4_9GAMM</name>
<dbReference type="EMBL" id="MPRK01000104">
    <property type="protein sequence ID" value="OOZ40005.1"/>
    <property type="molecule type" value="Genomic_DNA"/>
</dbReference>
<feature type="transmembrane region" description="Helical" evidence="1">
    <location>
        <begin position="118"/>
        <end position="137"/>
    </location>
</feature>
<evidence type="ECO:0000313" key="3">
    <source>
        <dbReference type="Proteomes" id="UP000190198"/>
    </source>
</evidence>
<gene>
    <name evidence="2" type="ORF">BOW52_06505</name>
</gene>
<dbReference type="SUPFAM" id="SSF103501">
    <property type="entry name" value="Respiratory nitrate reductase 1 gamma chain"/>
    <property type="match status" value="1"/>
</dbReference>
<evidence type="ECO:0000313" key="2">
    <source>
        <dbReference type="EMBL" id="OOZ40005.1"/>
    </source>
</evidence>
<keyword evidence="1" id="KW-1133">Transmembrane helix</keyword>